<dbReference type="Proteomes" id="UP000831796">
    <property type="component" value="Chromosome"/>
</dbReference>
<dbReference type="InterPro" id="IPR038987">
    <property type="entry name" value="MoeA-like"/>
</dbReference>
<organism evidence="3 4">
    <name type="scientific">Hymenobacter cellulosilyticus</name>
    <dbReference type="NCBI Taxonomy" id="2932248"/>
    <lineage>
        <taxon>Bacteria</taxon>
        <taxon>Pseudomonadati</taxon>
        <taxon>Bacteroidota</taxon>
        <taxon>Cytophagia</taxon>
        <taxon>Cytophagales</taxon>
        <taxon>Hymenobacteraceae</taxon>
        <taxon>Hymenobacter</taxon>
    </lineage>
</organism>
<proteinExistence type="inferred from homology"/>
<dbReference type="RefSeq" id="WP_244676449.1">
    <property type="nucleotide sequence ID" value="NZ_CP095046.1"/>
</dbReference>
<dbReference type="Gene3D" id="3.40.980.10">
    <property type="entry name" value="MoaB/Mog-like domain"/>
    <property type="match status" value="1"/>
</dbReference>
<dbReference type="Pfam" id="PF03454">
    <property type="entry name" value="MoeA_C"/>
    <property type="match status" value="1"/>
</dbReference>
<dbReference type="GO" id="GO:0061599">
    <property type="term" value="F:molybdopterin molybdotransferase activity"/>
    <property type="evidence" value="ECO:0007669"/>
    <property type="project" value="UniProtKB-UniRule"/>
</dbReference>
<dbReference type="SUPFAM" id="SSF53218">
    <property type="entry name" value="Molybdenum cofactor biosynthesis proteins"/>
    <property type="match status" value="1"/>
</dbReference>
<dbReference type="KEGG" id="hcu:MUN79_03715"/>
<keyword evidence="1" id="KW-0460">Magnesium</keyword>
<dbReference type="GO" id="GO:0006777">
    <property type="term" value="P:Mo-molybdopterin cofactor biosynthetic process"/>
    <property type="evidence" value="ECO:0007669"/>
    <property type="project" value="UniProtKB-UniRule"/>
</dbReference>
<dbReference type="EMBL" id="CP095046">
    <property type="protein sequence ID" value="UOQ73094.1"/>
    <property type="molecule type" value="Genomic_DNA"/>
</dbReference>
<dbReference type="InterPro" id="IPR005111">
    <property type="entry name" value="MoeA_C_domain_IV"/>
</dbReference>
<dbReference type="PANTHER" id="PTHR10192">
    <property type="entry name" value="MOLYBDOPTERIN BIOSYNTHESIS PROTEIN"/>
    <property type="match status" value="1"/>
</dbReference>
<evidence type="ECO:0000259" key="2">
    <source>
        <dbReference type="Pfam" id="PF03454"/>
    </source>
</evidence>
<dbReference type="Gene3D" id="2.40.340.10">
    <property type="entry name" value="MoeA, C-terminal, domain IV"/>
    <property type="match status" value="1"/>
</dbReference>
<comment type="similarity">
    <text evidence="1">Belongs to the MoeA family.</text>
</comment>
<keyword evidence="1" id="KW-0479">Metal-binding</keyword>
<keyword evidence="1" id="KW-0500">Molybdenum</keyword>
<evidence type="ECO:0000313" key="4">
    <source>
        <dbReference type="Proteomes" id="UP000831796"/>
    </source>
</evidence>
<comment type="catalytic activity">
    <reaction evidence="1">
        <text>adenylyl-molybdopterin + molybdate = Mo-molybdopterin + AMP + H(+)</text>
        <dbReference type="Rhea" id="RHEA:35047"/>
        <dbReference type="ChEBI" id="CHEBI:15378"/>
        <dbReference type="ChEBI" id="CHEBI:36264"/>
        <dbReference type="ChEBI" id="CHEBI:62727"/>
        <dbReference type="ChEBI" id="CHEBI:71302"/>
        <dbReference type="ChEBI" id="CHEBI:456215"/>
    </reaction>
</comment>
<comment type="function">
    <text evidence="1">Catalyzes the insertion of molybdate into adenylated molybdopterin with the concomitant release of AMP.</text>
</comment>
<reference evidence="3" key="1">
    <citation type="submission" date="2022-04" db="EMBL/GenBank/DDBJ databases">
        <title>Hymenobacter sp. isolated from the air.</title>
        <authorList>
            <person name="Won M."/>
            <person name="Lee C.-M."/>
            <person name="Woen H.-Y."/>
            <person name="Kwon S.-W."/>
        </authorList>
    </citation>
    <scope>NUCLEOTIDE SEQUENCE</scope>
    <source>
        <strain evidence="3">5116S-3</strain>
    </source>
</reference>
<dbReference type="EC" id="2.10.1.1" evidence="1"/>
<accession>A0A8T9Q6A3</accession>
<dbReference type="GO" id="GO:0005829">
    <property type="term" value="C:cytosol"/>
    <property type="evidence" value="ECO:0007669"/>
    <property type="project" value="TreeGrafter"/>
</dbReference>
<feature type="domain" description="MoeA C-terminal" evidence="2">
    <location>
        <begin position="38"/>
        <end position="105"/>
    </location>
</feature>
<sequence>MFALPGNPVSTFVNFYQYVRPWLQRCQQPHYKQPRPTALLATDFSFTPRIAYFLPVRLELSPYGHLLGHPQKIGGSGDLASLLHCDGFLRLPAEPTEFKAGDAFPLVRFR</sequence>
<dbReference type="SUPFAM" id="SSF63867">
    <property type="entry name" value="MoeA C-terminal domain-like"/>
    <property type="match status" value="1"/>
</dbReference>
<evidence type="ECO:0000256" key="1">
    <source>
        <dbReference type="RuleBase" id="RU365090"/>
    </source>
</evidence>
<dbReference type="InterPro" id="IPR036425">
    <property type="entry name" value="MoaB/Mog-like_dom_sf"/>
</dbReference>
<keyword evidence="1" id="KW-0501">Molybdenum cofactor biosynthesis</keyword>
<keyword evidence="1" id="KW-0808">Transferase</keyword>
<dbReference type="GO" id="GO:0046872">
    <property type="term" value="F:metal ion binding"/>
    <property type="evidence" value="ECO:0007669"/>
    <property type="project" value="UniProtKB-UniRule"/>
</dbReference>
<comment type="pathway">
    <text evidence="1">Cofactor biosynthesis; molybdopterin biosynthesis.</text>
</comment>
<keyword evidence="4" id="KW-1185">Reference proteome</keyword>
<dbReference type="InterPro" id="IPR036688">
    <property type="entry name" value="MoeA_C_domain_IV_sf"/>
</dbReference>
<protein>
    <recommendedName>
        <fullName evidence="1">Molybdopterin molybdenumtransferase</fullName>
        <ecNumber evidence="1">2.10.1.1</ecNumber>
    </recommendedName>
</protein>
<name>A0A8T9Q6A3_9BACT</name>
<comment type="cofactor">
    <cofactor evidence="1">
        <name>Mg(2+)</name>
        <dbReference type="ChEBI" id="CHEBI:18420"/>
    </cofactor>
</comment>
<evidence type="ECO:0000313" key="3">
    <source>
        <dbReference type="EMBL" id="UOQ73094.1"/>
    </source>
</evidence>
<dbReference type="AlphaFoldDB" id="A0A8T9Q6A3"/>
<gene>
    <name evidence="3" type="ORF">MUN79_03715</name>
</gene>
<dbReference type="PANTHER" id="PTHR10192:SF5">
    <property type="entry name" value="GEPHYRIN"/>
    <property type="match status" value="1"/>
</dbReference>